<dbReference type="Gene3D" id="2.10.230.10">
    <property type="entry name" value="Heat shock protein DnaJ, cysteine-rich domain"/>
    <property type="match status" value="1"/>
</dbReference>
<feature type="repeat" description="CXXCXGXG motif" evidence="8">
    <location>
        <begin position="217"/>
        <end position="224"/>
    </location>
</feature>
<keyword evidence="4 8" id="KW-0862">Zinc</keyword>
<dbReference type="GO" id="GO:0006260">
    <property type="term" value="P:DNA replication"/>
    <property type="evidence" value="ECO:0007669"/>
    <property type="project" value="UniProtKB-KW"/>
</dbReference>
<evidence type="ECO:0000256" key="8">
    <source>
        <dbReference type="HAMAP-Rule" id="MF_01152"/>
    </source>
</evidence>
<dbReference type="SUPFAM" id="SSF46565">
    <property type="entry name" value="Chaperone J-domain"/>
    <property type="match status" value="1"/>
</dbReference>
<evidence type="ECO:0000256" key="9">
    <source>
        <dbReference type="PROSITE-ProRule" id="PRU00546"/>
    </source>
</evidence>
<reference evidence="12" key="2">
    <citation type="journal article" date="2021" name="Microbiome">
        <title>Successional dynamics and alternative stable states in a saline activated sludge microbial community over 9 years.</title>
        <authorList>
            <person name="Wang Y."/>
            <person name="Ye J."/>
            <person name="Ju F."/>
            <person name="Liu L."/>
            <person name="Boyd J.A."/>
            <person name="Deng Y."/>
            <person name="Parks D.H."/>
            <person name="Jiang X."/>
            <person name="Yin X."/>
            <person name="Woodcroft B.J."/>
            <person name="Tyson G.W."/>
            <person name="Hugenholtz P."/>
            <person name="Polz M.F."/>
            <person name="Zhang T."/>
        </authorList>
    </citation>
    <scope>NUCLEOTIDE SEQUENCE</scope>
    <source>
        <strain evidence="12">HKST-UBA03</strain>
    </source>
</reference>
<dbReference type="InterPro" id="IPR001623">
    <property type="entry name" value="DnaJ_domain"/>
</dbReference>
<feature type="binding site" evidence="8">
    <location>
        <position position="177"/>
    </location>
    <ligand>
        <name>Zn(2+)</name>
        <dbReference type="ChEBI" id="CHEBI:29105"/>
        <label>2</label>
    </ligand>
</feature>
<feature type="binding site" evidence="8">
    <location>
        <position position="206"/>
    </location>
    <ligand>
        <name>Zn(2+)</name>
        <dbReference type="ChEBI" id="CHEBI:29105"/>
        <label>2</label>
    </ligand>
</feature>
<dbReference type="NCBIfam" id="TIGR02349">
    <property type="entry name" value="DnaJ_bact"/>
    <property type="match status" value="1"/>
</dbReference>
<dbReference type="PROSITE" id="PS50076">
    <property type="entry name" value="DNAJ_2"/>
    <property type="match status" value="1"/>
</dbReference>
<keyword evidence="3 8" id="KW-0863">Zinc-finger</keyword>
<comment type="domain">
    <text evidence="8">The J domain is necessary and sufficient to stimulate DnaK ATPase activity. Zinc center 1 plays an important role in the autonomous, DnaK-independent chaperone activity of DnaJ. Zinc center 2 is essential for interaction with DnaK and for DnaJ activity.</text>
</comment>
<evidence type="ECO:0000256" key="1">
    <source>
        <dbReference type="ARBA" id="ARBA00022723"/>
    </source>
</evidence>
<dbReference type="FunFam" id="2.60.260.20:FF:000005">
    <property type="entry name" value="Chaperone protein dnaJ 1, mitochondrial"/>
    <property type="match status" value="1"/>
</dbReference>
<dbReference type="InterPro" id="IPR012724">
    <property type="entry name" value="DnaJ"/>
</dbReference>
<dbReference type="NCBIfam" id="NF008035">
    <property type="entry name" value="PRK10767.1"/>
    <property type="match status" value="1"/>
</dbReference>
<keyword evidence="8" id="KW-0346">Stress response</keyword>
<feature type="repeat" description="CXXCXGXG motif" evidence="8">
    <location>
        <begin position="159"/>
        <end position="166"/>
    </location>
</feature>
<gene>
    <name evidence="8 12" type="primary">dnaJ</name>
    <name evidence="12" type="ORF">KC614_05115</name>
</gene>
<dbReference type="CDD" id="cd10747">
    <property type="entry name" value="DnaJ_C"/>
    <property type="match status" value="1"/>
</dbReference>
<dbReference type="PANTHER" id="PTHR43096:SF10">
    <property type="entry name" value="CHAPERONE PROTEIN DNAJ A6, CHLOROPLASTIC"/>
    <property type="match status" value="1"/>
</dbReference>
<dbReference type="Pfam" id="PF01556">
    <property type="entry name" value="DnaJ_C"/>
    <property type="match status" value="1"/>
</dbReference>
<comment type="subunit">
    <text evidence="8">Homodimer.</text>
</comment>
<keyword evidence="8" id="KW-0235">DNA replication</keyword>
<dbReference type="PROSITE" id="PS51188">
    <property type="entry name" value="ZF_CR"/>
    <property type="match status" value="1"/>
</dbReference>
<organism evidence="12 13">
    <name type="scientific">candidate division WWE3 bacterium</name>
    <dbReference type="NCBI Taxonomy" id="2053526"/>
    <lineage>
        <taxon>Bacteria</taxon>
        <taxon>Katanobacteria</taxon>
    </lineage>
</organism>
<evidence type="ECO:0000256" key="3">
    <source>
        <dbReference type="ARBA" id="ARBA00022771"/>
    </source>
</evidence>
<feature type="repeat" description="CXXCXGXG motif" evidence="8">
    <location>
        <begin position="203"/>
        <end position="210"/>
    </location>
</feature>
<dbReference type="SUPFAM" id="SSF57938">
    <property type="entry name" value="DnaJ/Hsp40 cysteine-rich domain"/>
    <property type="match status" value="1"/>
</dbReference>
<comment type="caution">
    <text evidence="12">The sequence shown here is derived from an EMBL/GenBank/DDBJ whole genome shotgun (WGS) entry which is preliminary data.</text>
</comment>
<reference evidence="12" key="1">
    <citation type="submission" date="2020-04" db="EMBL/GenBank/DDBJ databases">
        <authorList>
            <person name="Zhang T."/>
        </authorList>
    </citation>
    <scope>NUCLEOTIDE SEQUENCE</scope>
    <source>
        <strain evidence="12">HKST-UBA03</strain>
    </source>
</reference>
<feature type="repeat" description="CXXCXGXG motif" evidence="8">
    <location>
        <begin position="177"/>
        <end position="184"/>
    </location>
</feature>
<evidence type="ECO:0000259" key="11">
    <source>
        <dbReference type="PROSITE" id="PS51188"/>
    </source>
</evidence>
<dbReference type="AlphaFoldDB" id="A0A955RSG3"/>
<comment type="function">
    <text evidence="8">Participates actively in the response to hyperosmotic and heat shock by preventing the aggregation of stress-denatured proteins and by disaggregating proteins, also in an autonomous, DnaK-independent fashion. Unfolded proteins bind initially to DnaJ; upon interaction with the DnaJ-bound protein, DnaK hydrolyzes its bound ATP, resulting in the formation of a stable complex. GrpE releases ADP from DnaK; ATP binding to DnaK triggers the release of the substrate protein, thus completing the reaction cycle. Several rounds of ATP-dependent interactions between DnaJ, DnaK and GrpE are required for fully efficient folding. Also involved, together with DnaK and GrpE, in the DNA replication of plasmids through activation of initiation proteins.</text>
</comment>
<dbReference type="InterPro" id="IPR002939">
    <property type="entry name" value="DnaJ_C"/>
</dbReference>
<keyword evidence="1 8" id="KW-0479">Metal-binding</keyword>
<dbReference type="GO" id="GO:0008270">
    <property type="term" value="F:zinc ion binding"/>
    <property type="evidence" value="ECO:0007669"/>
    <property type="project" value="UniProtKB-UniRule"/>
</dbReference>
<dbReference type="SMART" id="SM00271">
    <property type="entry name" value="DnaJ"/>
    <property type="match status" value="1"/>
</dbReference>
<dbReference type="InterPro" id="IPR001305">
    <property type="entry name" value="HSP_DnaJ_Cys-rich_dom"/>
</dbReference>
<dbReference type="FunFam" id="2.10.230.10:FF:000002">
    <property type="entry name" value="Molecular chaperone DnaJ"/>
    <property type="match status" value="1"/>
</dbReference>
<evidence type="ECO:0000313" key="12">
    <source>
        <dbReference type="EMBL" id="MCA9392545.1"/>
    </source>
</evidence>
<dbReference type="PANTHER" id="PTHR43096">
    <property type="entry name" value="DNAJ HOMOLOG 1, MITOCHONDRIAL-RELATED"/>
    <property type="match status" value="1"/>
</dbReference>
<dbReference type="InterPro" id="IPR018253">
    <property type="entry name" value="DnaJ_domain_CS"/>
</dbReference>
<dbReference type="SUPFAM" id="SSF49493">
    <property type="entry name" value="HSP40/DnaJ peptide-binding domain"/>
    <property type="match status" value="2"/>
</dbReference>
<dbReference type="CDD" id="cd06257">
    <property type="entry name" value="DnaJ"/>
    <property type="match status" value="1"/>
</dbReference>
<dbReference type="Pfam" id="PF00226">
    <property type="entry name" value="DnaJ"/>
    <property type="match status" value="1"/>
</dbReference>
<dbReference type="PRINTS" id="PR00625">
    <property type="entry name" value="JDOMAIN"/>
</dbReference>
<dbReference type="EMBL" id="JAGQKZ010000076">
    <property type="protein sequence ID" value="MCA9392545.1"/>
    <property type="molecule type" value="Genomic_DNA"/>
</dbReference>
<dbReference type="CDD" id="cd10719">
    <property type="entry name" value="DnaJ_zf"/>
    <property type="match status" value="1"/>
</dbReference>
<dbReference type="InterPro" id="IPR036869">
    <property type="entry name" value="J_dom_sf"/>
</dbReference>
<evidence type="ECO:0000256" key="6">
    <source>
        <dbReference type="ARBA" id="ARBA00061004"/>
    </source>
</evidence>
<evidence type="ECO:0000256" key="2">
    <source>
        <dbReference type="ARBA" id="ARBA00022737"/>
    </source>
</evidence>
<dbReference type="Pfam" id="PF00684">
    <property type="entry name" value="DnaJ_CXXCXGXG"/>
    <property type="match status" value="1"/>
</dbReference>
<evidence type="ECO:0000313" key="13">
    <source>
        <dbReference type="Proteomes" id="UP000751518"/>
    </source>
</evidence>
<dbReference type="GO" id="GO:0005737">
    <property type="term" value="C:cytoplasm"/>
    <property type="evidence" value="ECO:0007669"/>
    <property type="project" value="UniProtKB-SubCell"/>
</dbReference>
<sequence length="380" mass="41940">MDYYSILGITKSATATEIKSSYKKLAKKYHPDVNKEPDAQEKFKEISRAYQILSDPEKKKAYDQMGHSNFEQARKQGFGGSNQGFGGAYNVNFDDLFGGGFRDPFDIFSELFGGGGFSGRGRNNRQKRGEDIEVVAKLTFEEAVFGAEKELSYKAFDKCTTCKGTGSADDKAEDTTCSQCHGQGQVQQESSFLGARFAQIVTCPQCQGRGKIVKNPCKTCNGTGRERTHLTTKVKTPAGVDNGMQMRIPGKGNIGEFGSNAGDLYAVFKVEDHKYFTRHGSNLYLDVPITIPQAVLGDTIEVPTLEGKKNVKIPKGTNHRQQIKLSNLGVTQVNSRSRGDLILNIDLKLPEKLSAEEQKLYTKLKEVESKPKSILNKLFA</sequence>
<feature type="binding site" evidence="8">
    <location>
        <position position="162"/>
    </location>
    <ligand>
        <name>Zn(2+)</name>
        <dbReference type="ChEBI" id="CHEBI:29105"/>
        <label>1</label>
    </ligand>
</feature>
<protein>
    <recommendedName>
        <fullName evidence="7 8">Chaperone protein DnaJ</fullName>
    </recommendedName>
</protein>
<comment type="cofactor">
    <cofactor evidence="8">
        <name>Zn(2+)</name>
        <dbReference type="ChEBI" id="CHEBI:29105"/>
    </cofactor>
    <text evidence="8">Binds 2 Zn(2+) ions per monomer.</text>
</comment>
<dbReference type="InterPro" id="IPR008971">
    <property type="entry name" value="HSP40/DnaJ_pept-bd"/>
</dbReference>
<dbReference type="InterPro" id="IPR036410">
    <property type="entry name" value="HSP_DnaJ_Cys-rich_dom_sf"/>
</dbReference>
<keyword evidence="5 8" id="KW-0143">Chaperone</keyword>
<dbReference type="Gene3D" id="1.10.287.110">
    <property type="entry name" value="DnaJ domain"/>
    <property type="match status" value="1"/>
</dbReference>
<dbReference type="PROSITE" id="PS00636">
    <property type="entry name" value="DNAJ_1"/>
    <property type="match status" value="1"/>
</dbReference>
<dbReference type="GO" id="GO:0016491">
    <property type="term" value="F:oxidoreductase activity"/>
    <property type="evidence" value="ECO:0007669"/>
    <property type="project" value="UniProtKB-KW"/>
</dbReference>
<proteinExistence type="inferred from homology"/>
<comment type="subcellular location">
    <subcellularLocation>
        <location evidence="8">Cytoplasm</location>
    </subcellularLocation>
</comment>
<accession>A0A955RSG3</accession>
<dbReference type="GO" id="GO:0005524">
    <property type="term" value="F:ATP binding"/>
    <property type="evidence" value="ECO:0007669"/>
    <property type="project" value="InterPro"/>
</dbReference>
<evidence type="ECO:0000256" key="7">
    <source>
        <dbReference type="ARBA" id="ARBA00067609"/>
    </source>
</evidence>
<feature type="domain" description="J" evidence="10">
    <location>
        <begin position="2"/>
        <end position="66"/>
    </location>
</feature>
<dbReference type="GO" id="GO:0031072">
    <property type="term" value="F:heat shock protein binding"/>
    <property type="evidence" value="ECO:0007669"/>
    <property type="project" value="InterPro"/>
</dbReference>
<feature type="zinc finger region" description="CR-type" evidence="9">
    <location>
        <begin position="146"/>
        <end position="229"/>
    </location>
</feature>
<feature type="binding site" evidence="8">
    <location>
        <position position="180"/>
    </location>
    <ligand>
        <name>Zn(2+)</name>
        <dbReference type="ChEBI" id="CHEBI:29105"/>
        <label>2</label>
    </ligand>
</feature>
<dbReference type="Proteomes" id="UP000751518">
    <property type="component" value="Unassembled WGS sequence"/>
</dbReference>
<dbReference type="HAMAP" id="MF_01152">
    <property type="entry name" value="DnaJ"/>
    <property type="match status" value="1"/>
</dbReference>
<feature type="binding site" evidence="8">
    <location>
        <position position="203"/>
    </location>
    <ligand>
        <name>Zn(2+)</name>
        <dbReference type="ChEBI" id="CHEBI:29105"/>
        <label>2</label>
    </ligand>
</feature>
<dbReference type="Gene3D" id="2.60.260.20">
    <property type="entry name" value="Urease metallochaperone UreE, N-terminal domain"/>
    <property type="match status" value="2"/>
</dbReference>
<dbReference type="GO" id="GO:0051082">
    <property type="term" value="F:unfolded protein binding"/>
    <property type="evidence" value="ECO:0007669"/>
    <property type="project" value="UniProtKB-UniRule"/>
</dbReference>
<feature type="binding site" evidence="8">
    <location>
        <position position="159"/>
    </location>
    <ligand>
        <name>Zn(2+)</name>
        <dbReference type="ChEBI" id="CHEBI:29105"/>
        <label>1</label>
    </ligand>
</feature>
<feature type="binding site" evidence="8">
    <location>
        <position position="220"/>
    </location>
    <ligand>
        <name>Zn(2+)</name>
        <dbReference type="ChEBI" id="CHEBI:29105"/>
        <label>1</label>
    </ligand>
</feature>
<evidence type="ECO:0000256" key="4">
    <source>
        <dbReference type="ARBA" id="ARBA00022833"/>
    </source>
</evidence>
<evidence type="ECO:0000259" key="10">
    <source>
        <dbReference type="PROSITE" id="PS50076"/>
    </source>
</evidence>
<keyword evidence="12" id="KW-0560">Oxidoreductase</keyword>
<comment type="similarity">
    <text evidence="6 8">Belongs to the DnaJ family.</text>
</comment>
<feature type="binding site" evidence="8">
    <location>
        <position position="217"/>
    </location>
    <ligand>
        <name>Zn(2+)</name>
        <dbReference type="ChEBI" id="CHEBI:29105"/>
        <label>1</label>
    </ligand>
</feature>
<name>A0A955RSG3_UNCKA</name>
<keyword evidence="2 8" id="KW-0677">Repeat</keyword>
<feature type="domain" description="CR-type" evidence="11">
    <location>
        <begin position="146"/>
        <end position="229"/>
    </location>
</feature>
<keyword evidence="8" id="KW-0963">Cytoplasm</keyword>
<dbReference type="GO" id="GO:0042026">
    <property type="term" value="P:protein refolding"/>
    <property type="evidence" value="ECO:0007669"/>
    <property type="project" value="TreeGrafter"/>
</dbReference>
<evidence type="ECO:0000256" key="5">
    <source>
        <dbReference type="ARBA" id="ARBA00023186"/>
    </source>
</evidence>
<dbReference type="GO" id="GO:0009408">
    <property type="term" value="P:response to heat"/>
    <property type="evidence" value="ECO:0007669"/>
    <property type="project" value="InterPro"/>
</dbReference>